<reference evidence="11 13" key="3">
    <citation type="submission" date="2020-09" db="EMBL/GenBank/DDBJ databases">
        <title>Complete, closed and curated genome sequences of Photobacterium damselae subsp. piscicida isolates from Australia indicate localised evolution and additional plasmid-borne pathogenicity mechanisms.</title>
        <authorList>
            <person name="Baseggio L."/>
            <person name="Silayeva O."/>
            <person name="Buller N."/>
            <person name="Landos M."/>
            <person name="Engelstaedter J."/>
            <person name="Barnes A.C."/>
        </authorList>
    </citation>
    <scope>NUCLEOTIDE SEQUENCE [LARGE SCALE GENOMIC DNA]</scope>
    <source>
        <strain evidence="11 13">AS-16-0540-1</strain>
    </source>
</reference>
<evidence type="ECO:0000313" key="13">
    <source>
        <dbReference type="Proteomes" id="UP000516656"/>
    </source>
</evidence>
<dbReference type="SMART" id="SM00287">
    <property type="entry name" value="SH3b"/>
    <property type="match status" value="1"/>
</dbReference>
<evidence type="ECO:0000313" key="12">
    <source>
        <dbReference type="Proteomes" id="UP000218676"/>
    </source>
</evidence>
<dbReference type="Proteomes" id="UP000218676">
    <property type="component" value="Chromosome 1"/>
</dbReference>
<dbReference type="EMBL" id="AP018045">
    <property type="protein sequence ID" value="BAX51841.1"/>
    <property type="molecule type" value="Genomic_DNA"/>
</dbReference>
<keyword evidence="6" id="KW-0175">Coiled coil</keyword>
<proteinExistence type="predicted"/>
<dbReference type="RefSeq" id="WP_044176816.1">
    <property type="nucleotide sequence ID" value="NZ_AP018045.1"/>
</dbReference>
<feature type="chain" id="PRO_5011397483" evidence="8">
    <location>
        <begin position="22"/>
        <end position="205"/>
    </location>
</feature>
<dbReference type="AlphaFoldDB" id="A0A1Q9GY92"/>
<reference evidence="10" key="1">
    <citation type="journal article" date="2017" name="Genome Announc.">
        <title>Whole-Genome Sequence of Photobacterium damselae subsp. piscicida Strain 91-197, Isolated from Hybrid Striped Bass (Morone sp.) in the United States.</title>
        <authorList>
            <person name="Teru Y."/>
            <person name="Hikima J."/>
            <person name="Kono T."/>
            <person name="Sakai M."/>
            <person name="Takano T."/>
            <person name="Hawke J.P."/>
            <person name="Takeyama H."/>
            <person name="Aoki T."/>
        </authorList>
    </citation>
    <scope>NUCLEOTIDE SEQUENCE</scope>
    <source>
        <strain evidence="10">91-197</strain>
    </source>
</reference>
<evidence type="ECO:0000256" key="2">
    <source>
        <dbReference type="ARBA" id="ARBA00022692"/>
    </source>
</evidence>
<accession>A0A1Q9GY92</accession>
<evidence type="ECO:0000313" key="10">
    <source>
        <dbReference type="EMBL" id="BAX51841.1"/>
    </source>
</evidence>
<dbReference type="GeneID" id="93396709"/>
<reference evidence="12" key="2">
    <citation type="submission" date="2017-05" db="EMBL/GenBank/DDBJ databases">
        <title>Whole genome sequence of fish pathogenic bacteria, Photobacterium damselae subsp. piscicida, strain 91-197, isolated from hybrid striped bass (Morone sp.) in USA.</title>
        <authorList>
            <person name="Teru Y."/>
            <person name="Hikima J."/>
            <person name="Kono T."/>
            <person name="Sakai M."/>
            <person name="Takano T."/>
            <person name="Hawke J.P."/>
            <person name="Takeyama H."/>
            <person name="Aoki T."/>
        </authorList>
    </citation>
    <scope>NUCLEOTIDE SEQUENCE [LARGE SCALE GENOMIC DNA]</scope>
    <source>
        <strain evidence="12">91-197</strain>
    </source>
</reference>
<dbReference type="InterPro" id="IPR016476">
    <property type="entry name" value="SH3_dom_pro"/>
</dbReference>
<keyword evidence="2 7" id="KW-0812">Transmembrane</keyword>
<dbReference type="Proteomes" id="UP000516656">
    <property type="component" value="Chromosome 1"/>
</dbReference>
<evidence type="ECO:0000259" key="9">
    <source>
        <dbReference type="PROSITE" id="PS51781"/>
    </source>
</evidence>
<evidence type="ECO:0000256" key="4">
    <source>
        <dbReference type="ARBA" id="ARBA00022989"/>
    </source>
</evidence>
<dbReference type="PIRSF" id="PIRSF006158">
    <property type="entry name" value="UCP006158_SH3"/>
    <property type="match status" value="1"/>
</dbReference>
<sequence length="205" mass="23030">MKHLISLLLFVCAVATTSAQAEATRYISDNLFTYMHTGPSNQYRIMGSIDAGSKVVLLDTNKSSGFSRVKDDKGRTGWVNSDFISTQMGLKERVPALEQELAEVKTKLAESITSNDSRNAGMKTTLDQRNQQITELEDRNSKLNEQLSTAQTEIRELRAKIDTQKDDLLMRWFMYGGMVAGVGLLLGLVLPHIIPRRRKRHNGWA</sequence>
<feature type="coiled-coil region" evidence="6">
    <location>
        <begin position="119"/>
        <end position="167"/>
    </location>
</feature>
<keyword evidence="4 7" id="KW-1133">Transmembrane helix</keyword>
<dbReference type="GO" id="GO:0016020">
    <property type="term" value="C:membrane"/>
    <property type="evidence" value="ECO:0007669"/>
    <property type="project" value="UniProtKB-SubCell"/>
</dbReference>
<dbReference type="InterPro" id="IPR003646">
    <property type="entry name" value="SH3-like_bac-type"/>
</dbReference>
<dbReference type="Gene3D" id="2.30.30.40">
    <property type="entry name" value="SH3 Domains"/>
    <property type="match status" value="1"/>
</dbReference>
<gene>
    <name evidence="11" type="ORF">IC627_13360</name>
    <name evidence="10" type="ORF">PDPUS_1_00466</name>
</gene>
<protein>
    <submittedName>
        <fullName evidence="11">SH3 domain-containing protein</fullName>
    </submittedName>
</protein>
<evidence type="ECO:0000256" key="3">
    <source>
        <dbReference type="ARBA" id="ARBA00022729"/>
    </source>
</evidence>
<dbReference type="Pfam" id="PF08239">
    <property type="entry name" value="SH3_3"/>
    <property type="match status" value="1"/>
</dbReference>
<evidence type="ECO:0000256" key="7">
    <source>
        <dbReference type="SAM" id="Phobius"/>
    </source>
</evidence>
<evidence type="ECO:0000256" key="6">
    <source>
        <dbReference type="SAM" id="Coils"/>
    </source>
</evidence>
<keyword evidence="3 8" id="KW-0732">Signal</keyword>
<name>A0A1Q9GY92_PHODP</name>
<dbReference type="NCBIfam" id="TIGR04211">
    <property type="entry name" value="SH3_and_anchor"/>
    <property type="match status" value="1"/>
</dbReference>
<feature type="domain" description="SH3b" evidence="9">
    <location>
        <begin position="22"/>
        <end position="88"/>
    </location>
</feature>
<evidence type="ECO:0000256" key="8">
    <source>
        <dbReference type="SAM" id="SignalP"/>
    </source>
</evidence>
<dbReference type="EMBL" id="CP061854">
    <property type="protein sequence ID" value="QOD56193.1"/>
    <property type="molecule type" value="Genomic_DNA"/>
</dbReference>
<keyword evidence="5 7" id="KW-0472">Membrane</keyword>
<feature type="transmembrane region" description="Helical" evidence="7">
    <location>
        <begin position="172"/>
        <end position="194"/>
    </location>
</feature>
<evidence type="ECO:0000256" key="5">
    <source>
        <dbReference type="ARBA" id="ARBA00023136"/>
    </source>
</evidence>
<feature type="signal peptide" evidence="8">
    <location>
        <begin position="1"/>
        <end position="21"/>
    </location>
</feature>
<evidence type="ECO:0000256" key="1">
    <source>
        <dbReference type="ARBA" id="ARBA00004167"/>
    </source>
</evidence>
<organism evidence="11 13">
    <name type="scientific">Photobacterium damsela subsp. piscicida</name>
    <name type="common">Pasteurella piscicida</name>
    <dbReference type="NCBI Taxonomy" id="38294"/>
    <lineage>
        <taxon>Bacteria</taxon>
        <taxon>Pseudomonadati</taxon>
        <taxon>Pseudomonadota</taxon>
        <taxon>Gammaproteobacteria</taxon>
        <taxon>Vibrionales</taxon>
        <taxon>Vibrionaceae</taxon>
        <taxon>Photobacterium</taxon>
    </lineage>
</organism>
<comment type="subcellular location">
    <subcellularLocation>
        <location evidence="1">Membrane</location>
        <topology evidence="1">Single-pass membrane protein</topology>
    </subcellularLocation>
</comment>
<evidence type="ECO:0000313" key="11">
    <source>
        <dbReference type="EMBL" id="QOD56193.1"/>
    </source>
</evidence>
<dbReference type="PROSITE" id="PS51781">
    <property type="entry name" value="SH3B"/>
    <property type="match status" value="1"/>
</dbReference>